<protein>
    <submittedName>
        <fullName evidence="1">Uncharacterized protein</fullName>
    </submittedName>
</protein>
<comment type="caution">
    <text evidence="1">The sequence shown here is derived from an EMBL/GenBank/DDBJ whole genome shotgun (WGS) entry which is preliminary data.</text>
</comment>
<dbReference type="EMBL" id="SNRY01001111">
    <property type="protein sequence ID" value="KAA6333460.1"/>
    <property type="molecule type" value="Genomic_DNA"/>
</dbReference>
<proteinExistence type="predicted"/>
<organism evidence="1">
    <name type="scientific">termite gut metagenome</name>
    <dbReference type="NCBI Taxonomy" id="433724"/>
    <lineage>
        <taxon>unclassified sequences</taxon>
        <taxon>metagenomes</taxon>
        <taxon>organismal metagenomes</taxon>
    </lineage>
</organism>
<sequence length="140" mass="16570">MSNEEFELSISSQLKRQYRLNIESSCFSTGYIPKHILLDRTRNIHSYLLFCRNDNHSIIGSYWERGKLQNELLNILRTQFSKLDRPLFFIIQDTDKTLKIIEGNFIREQMLQTPNSSIEEILLTQSNILQDIIFSIKNEL</sequence>
<dbReference type="AlphaFoldDB" id="A0A5J4RJV0"/>
<name>A0A5J4RJV0_9ZZZZ</name>
<accession>A0A5J4RJV0</accession>
<gene>
    <name evidence="1" type="ORF">EZS27_018128</name>
</gene>
<reference evidence="1" key="1">
    <citation type="submission" date="2019-03" db="EMBL/GenBank/DDBJ databases">
        <title>Single cell metagenomics reveals metabolic interactions within the superorganism composed of flagellate Streblomastix strix and complex community of Bacteroidetes bacteria on its surface.</title>
        <authorList>
            <person name="Treitli S.C."/>
            <person name="Kolisko M."/>
            <person name="Husnik F."/>
            <person name="Keeling P."/>
            <person name="Hampl V."/>
        </authorList>
    </citation>
    <scope>NUCLEOTIDE SEQUENCE</scope>
    <source>
        <strain evidence="1">STM</strain>
    </source>
</reference>
<evidence type="ECO:0000313" key="1">
    <source>
        <dbReference type="EMBL" id="KAA6333460.1"/>
    </source>
</evidence>